<evidence type="ECO:0000256" key="1">
    <source>
        <dbReference type="SAM" id="MobiDB-lite"/>
    </source>
</evidence>
<feature type="non-terminal residue" evidence="2">
    <location>
        <position position="106"/>
    </location>
</feature>
<protein>
    <submittedName>
        <fullName evidence="2">Uncharacterized protein</fullName>
    </submittedName>
</protein>
<accession>A0A813A2F6</accession>
<keyword evidence="3" id="KW-1185">Reference proteome</keyword>
<feature type="non-terminal residue" evidence="2">
    <location>
        <position position="1"/>
    </location>
</feature>
<proteinExistence type="predicted"/>
<dbReference type="EMBL" id="CAJNJA010052734">
    <property type="protein sequence ID" value="CAE7847830.1"/>
    <property type="molecule type" value="Genomic_DNA"/>
</dbReference>
<gene>
    <name evidence="2" type="ORF">SNEC2469_LOCUS26167</name>
</gene>
<dbReference type="Proteomes" id="UP000601435">
    <property type="component" value="Unassembled WGS sequence"/>
</dbReference>
<comment type="caution">
    <text evidence="2">The sequence shown here is derived from an EMBL/GenBank/DDBJ whole genome shotgun (WGS) entry which is preliminary data.</text>
</comment>
<evidence type="ECO:0000313" key="2">
    <source>
        <dbReference type="EMBL" id="CAE7847830.1"/>
    </source>
</evidence>
<reference evidence="2" key="1">
    <citation type="submission" date="2021-02" db="EMBL/GenBank/DDBJ databases">
        <authorList>
            <person name="Dougan E. K."/>
            <person name="Rhodes N."/>
            <person name="Thang M."/>
            <person name="Chan C."/>
        </authorList>
    </citation>
    <scope>NUCLEOTIDE SEQUENCE</scope>
</reference>
<sequence>KRKRTEEEEKEDGCAAEGVLALEEWATRPGKMPKMARADSDESTGTPEQEVVAANDSYRVTVVTADALEEVRELQKKLVVYQAKLFQGRLFVQSCRALDFCTAFGG</sequence>
<name>A0A813A2F6_9DINO</name>
<evidence type="ECO:0000313" key="3">
    <source>
        <dbReference type="Proteomes" id="UP000601435"/>
    </source>
</evidence>
<organism evidence="2 3">
    <name type="scientific">Symbiodinium necroappetens</name>
    <dbReference type="NCBI Taxonomy" id="1628268"/>
    <lineage>
        <taxon>Eukaryota</taxon>
        <taxon>Sar</taxon>
        <taxon>Alveolata</taxon>
        <taxon>Dinophyceae</taxon>
        <taxon>Suessiales</taxon>
        <taxon>Symbiodiniaceae</taxon>
        <taxon>Symbiodinium</taxon>
    </lineage>
</organism>
<dbReference type="AlphaFoldDB" id="A0A813A2F6"/>
<feature type="region of interest" description="Disordered" evidence="1">
    <location>
        <begin position="28"/>
        <end position="49"/>
    </location>
</feature>